<accession>A0A086KD60</accession>
<dbReference type="VEuPathDB" id="ToxoDB:TGP89_227615"/>
<reference evidence="1 2" key="1">
    <citation type="submission" date="2014-03" db="EMBL/GenBank/DDBJ databases">
        <authorList>
            <person name="Sibley D."/>
            <person name="Venepally P."/>
            <person name="Karamycheva S."/>
            <person name="Hadjithomas M."/>
            <person name="Khan A."/>
            <person name="Brunk B."/>
            <person name="Roos D."/>
            <person name="Caler E."/>
            <person name="Lorenzi H."/>
        </authorList>
    </citation>
    <scope>NUCLEOTIDE SEQUENCE [LARGE SCALE GENOMIC DNA]</scope>
    <source>
        <strain evidence="2">p89</strain>
    </source>
</reference>
<dbReference type="Proteomes" id="UP000028828">
    <property type="component" value="Unassembled WGS sequence"/>
</dbReference>
<dbReference type="AlphaFoldDB" id="A0A086KD60"/>
<name>A0A086KD60_TOXGO</name>
<organism evidence="1 2">
    <name type="scientific">Toxoplasma gondii p89</name>
    <dbReference type="NCBI Taxonomy" id="943119"/>
    <lineage>
        <taxon>Eukaryota</taxon>
        <taxon>Sar</taxon>
        <taxon>Alveolata</taxon>
        <taxon>Apicomplexa</taxon>
        <taxon>Conoidasida</taxon>
        <taxon>Coccidia</taxon>
        <taxon>Eucoccidiorida</taxon>
        <taxon>Eimeriorina</taxon>
        <taxon>Sarcocystidae</taxon>
        <taxon>Toxoplasma</taxon>
    </lineage>
</organism>
<comment type="caution">
    <text evidence="1">The sequence shown here is derived from an EMBL/GenBank/DDBJ whole genome shotgun (WGS) entry which is preliminary data.</text>
</comment>
<evidence type="ECO:0000313" key="1">
    <source>
        <dbReference type="EMBL" id="KFG42328.1"/>
    </source>
</evidence>
<protein>
    <submittedName>
        <fullName evidence="1">Uncharacterized protein</fullName>
    </submittedName>
</protein>
<proteinExistence type="predicted"/>
<gene>
    <name evidence="1" type="ORF">TGP89_227615</name>
</gene>
<evidence type="ECO:0000313" key="2">
    <source>
        <dbReference type="Proteomes" id="UP000028828"/>
    </source>
</evidence>
<sequence length="123" mass="13559">METCVEQNDEAGETIQVDDCRLIAVQVYFPFGEVHAQWSYSLEICSTYLAACSKPGIGCYPLHLSWAVPRRGSDPSIRPNGKLLRARASQPLGGGFTQQDIPFMATNAALHVSRRQSKHKIAP</sequence>
<dbReference type="EMBL" id="AEYI02001033">
    <property type="protein sequence ID" value="KFG42328.1"/>
    <property type="molecule type" value="Genomic_DNA"/>
</dbReference>